<feature type="transmembrane region" description="Helical" evidence="1">
    <location>
        <begin position="71"/>
        <end position="95"/>
    </location>
</feature>
<keyword evidence="1" id="KW-0812">Transmembrane</keyword>
<keyword evidence="1" id="KW-0472">Membrane</keyword>
<dbReference type="AlphaFoldDB" id="A0A1H6F3L1"/>
<evidence type="ECO:0000313" key="2">
    <source>
        <dbReference type="EMBL" id="SEH03829.1"/>
    </source>
</evidence>
<dbReference type="EMBL" id="FNVT01000045">
    <property type="protein sequence ID" value="SEH03829.1"/>
    <property type="molecule type" value="Genomic_DNA"/>
</dbReference>
<feature type="transmembrane region" description="Helical" evidence="1">
    <location>
        <begin position="147"/>
        <end position="165"/>
    </location>
</feature>
<gene>
    <name evidence="2" type="ORF">SAMN05444920_1459</name>
</gene>
<keyword evidence="3" id="KW-1185">Reference proteome</keyword>
<organism evidence="2 3">
    <name type="scientific">Nonomuraea solani</name>
    <dbReference type="NCBI Taxonomy" id="1144553"/>
    <lineage>
        <taxon>Bacteria</taxon>
        <taxon>Bacillati</taxon>
        <taxon>Actinomycetota</taxon>
        <taxon>Actinomycetes</taxon>
        <taxon>Streptosporangiales</taxon>
        <taxon>Streptosporangiaceae</taxon>
        <taxon>Nonomuraea</taxon>
    </lineage>
</organism>
<accession>A0A1H6F3L1</accession>
<dbReference type="Proteomes" id="UP000236732">
    <property type="component" value="Unassembled WGS sequence"/>
</dbReference>
<evidence type="ECO:0000313" key="3">
    <source>
        <dbReference type="Proteomes" id="UP000236732"/>
    </source>
</evidence>
<feature type="transmembrane region" description="Helical" evidence="1">
    <location>
        <begin position="265"/>
        <end position="286"/>
    </location>
</feature>
<keyword evidence="1" id="KW-1133">Transmembrane helix</keyword>
<feature type="transmembrane region" description="Helical" evidence="1">
    <location>
        <begin position="115"/>
        <end position="140"/>
    </location>
</feature>
<evidence type="ECO:0000256" key="1">
    <source>
        <dbReference type="SAM" id="Phobius"/>
    </source>
</evidence>
<feature type="transmembrane region" description="Helical" evidence="1">
    <location>
        <begin position="345"/>
        <end position="363"/>
    </location>
</feature>
<feature type="transmembrane region" description="Helical" evidence="1">
    <location>
        <begin position="36"/>
        <end position="59"/>
    </location>
</feature>
<protein>
    <submittedName>
        <fullName evidence="2">Uncharacterized protein</fullName>
    </submittedName>
</protein>
<name>A0A1H6F3L1_9ACTN</name>
<reference evidence="2 3" key="1">
    <citation type="submission" date="2016-10" db="EMBL/GenBank/DDBJ databases">
        <authorList>
            <person name="de Groot N.N."/>
        </authorList>
    </citation>
    <scope>NUCLEOTIDE SEQUENCE [LARGE SCALE GENOMIC DNA]</scope>
    <source>
        <strain evidence="2 3">CGMCC 4.7037</strain>
    </source>
</reference>
<feature type="transmembrane region" description="Helical" evidence="1">
    <location>
        <begin position="233"/>
        <end position="253"/>
    </location>
</feature>
<feature type="transmembrane region" description="Helical" evidence="1">
    <location>
        <begin position="316"/>
        <end position="338"/>
    </location>
</feature>
<proteinExistence type="predicted"/>
<feature type="transmembrane region" description="Helical" evidence="1">
    <location>
        <begin position="200"/>
        <end position="221"/>
    </location>
</feature>
<dbReference type="OrthoDB" id="3539663at2"/>
<feature type="transmembrane region" description="Helical" evidence="1">
    <location>
        <begin position="369"/>
        <end position="386"/>
    </location>
</feature>
<feature type="transmembrane region" description="Helical" evidence="1">
    <location>
        <begin position="171"/>
        <end position="188"/>
    </location>
</feature>
<dbReference type="RefSeq" id="WP_103964766.1">
    <property type="nucleotide sequence ID" value="NZ_FNVT01000045.1"/>
</dbReference>
<sequence length="409" mass="43126">MTWKRIAGLSFAAAPLLVLAGWALMRLDGTGGHEPGWTLAHIAWVISSLMYGIVGVELYRRSGGGLPATGSMIVAVVGAGCLTVQMVIDLVVGFSTDNRDDMRALSGQIHDLPGVQLAIYDVGPVLLFLALVAQAIHLAAQGKAGRLFAALVTVGVLVSGAELVVEIPLRLAQAGSSMILCVAFLPMARELLGAVTWRDIAGWSLILAPVAQIGGWTLMRFGGNEGAEPQTTIAHSVWLAGFVMLAIVCVELYRRVQSRGAGQVLARVSLAVALISVSASIAEMIVDLYVGFATDTHAEWEVLDRQIRSIPAAEEILYGFGTQLVYLGFLALVIQLAVLKRIGGATLALVLATLVLFVAYELLDGPGRQALMPFAVLCMWLALAPLGRRLLKPGQGVSGGTALRARSSA</sequence>